<dbReference type="AlphaFoldDB" id="A0A9W7AB46"/>
<keyword evidence="1" id="KW-0472">Membrane</keyword>
<gene>
    <name evidence="2" type="ORF">TrLO_g5904</name>
</gene>
<reference evidence="3" key="1">
    <citation type="journal article" date="2023" name="Commun. Biol.">
        <title>Genome analysis of Parmales, the sister group of diatoms, reveals the evolutionary specialization of diatoms from phago-mixotrophs to photoautotrophs.</title>
        <authorList>
            <person name="Ban H."/>
            <person name="Sato S."/>
            <person name="Yoshikawa S."/>
            <person name="Yamada K."/>
            <person name="Nakamura Y."/>
            <person name="Ichinomiya M."/>
            <person name="Sato N."/>
            <person name="Blanc-Mathieu R."/>
            <person name="Endo H."/>
            <person name="Kuwata A."/>
            <person name="Ogata H."/>
        </authorList>
    </citation>
    <scope>NUCLEOTIDE SEQUENCE [LARGE SCALE GENOMIC DNA]</scope>
    <source>
        <strain evidence="3">NIES 3700</strain>
    </source>
</reference>
<evidence type="ECO:0000313" key="2">
    <source>
        <dbReference type="EMBL" id="GMH67411.1"/>
    </source>
</evidence>
<dbReference type="EMBL" id="BRXW01000573">
    <property type="protein sequence ID" value="GMH67411.1"/>
    <property type="molecule type" value="Genomic_DNA"/>
</dbReference>
<dbReference type="PANTHER" id="PTHR36978:SF4">
    <property type="entry name" value="P-LOOP CONTAINING NUCLEOSIDE TRIPHOSPHATE HYDROLASE PROTEIN"/>
    <property type="match status" value="1"/>
</dbReference>
<sequence length="273" mass="31432">MAVASEPMVFGVSPGRTGTDSLKTALNVLGYNTLHMKELLLDESGIDTSGRLQLFTSWATNYDKPNNPTNIDPIMEGFTAGVDFPISMFYIDLLNHYPNSKFILTHRNPKKWYNSIQSTICLIGNQNHWYNHILLHAPFGRFYHQFPMMDSIAAMISDKHDWTEFCNSGEEYLTRWFRNYEETVKKTIPPEQLLIFNVGVDGFEELSTFLNTPPPSQPYPRVNSSAEFKRLLMVIKIGAFLICSLPFALIVFGIVYIRKYMYGLKEFKKKKIE</sequence>
<evidence type="ECO:0000313" key="3">
    <source>
        <dbReference type="Proteomes" id="UP001165122"/>
    </source>
</evidence>
<keyword evidence="1" id="KW-1133">Transmembrane helix</keyword>
<dbReference type="PANTHER" id="PTHR36978">
    <property type="entry name" value="P-LOOP CONTAINING NUCLEOTIDE TRIPHOSPHATE HYDROLASE"/>
    <property type="match status" value="1"/>
</dbReference>
<keyword evidence="1" id="KW-0812">Transmembrane</keyword>
<protein>
    <recommendedName>
        <fullName evidence="4">P-loop containing nucleoside triphosphate hydrolase protein</fullName>
    </recommendedName>
</protein>
<dbReference type="SUPFAM" id="SSF52540">
    <property type="entry name" value="P-loop containing nucleoside triphosphate hydrolases"/>
    <property type="match status" value="1"/>
</dbReference>
<keyword evidence="3" id="KW-1185">Reference proteome</keyword>
<dbReference type="Gene3D" id="3.40.50.300">
    <property type="entry name" value="P-loop containing nucleotide triphosphate hydrolases"/>
    <property type="match status" value="1"/>
</dbReference>
<comment type="caution">
    <text evidence="2">The sequence shown here is derived from an EMBL/GenBank/DDBJ whole genome shotgun (WGS) entry which is preliminary data.</text>
</comment>
<dbReference type="Proteomes" id="UP001165122">
    <property type="component" value="Unassembled WGS sequence"/>
</dbReference>
<dbReference type="InterPro" id="IPR040632">
    <property type="entry name" value="Sulfotransfer_4"/>
</dbReference>
<dbReference type="InterPro" id="IPR027417">
    <property type="entry name" value="P-loop_NTPase"/>
</dbReference>
<evidence type="ECO:0008006" key="4">
    <source>
        <dbReference type="Google" id="ProtNLM"/>
    </source>
</evidence>
<proteinExistence type="predicted"/>
<accession>A0A9W7AB46</accession>
<feature type="transmembrane region" description="Helical" evidence="1">
    <location>
        <begin position="231"/>
        <end position="257"/>
    </location>
</feature>
<evidence type="ECO:0000256" key="1">
    <source>
        <dbReference type="SAM" id="Phobius"/>
    </source>
</evidence>
<name>A0A9W7AB46_9STRA</name>
<dbReference type="OrthoDB" id="408152at2759"/>
<dbReference type="Pfam" id="PF17784">
    <property type="entry name" value="Sulfotransfer_4"/>
    <property type="match status" value="1"/>
</dbReference>
<organism evidence="2 3">
    <name type="scientific">Triparma laevis f. longispina</name>
    <dbReference type="NCBI Taxonomy" id="1714387"/>
    <lineage>
        <taxon>Eukaryota</taxon>
        <taxon>Sar</taxon>
        <taxon>Stramenopiles</taxon>
        <taxon>Ochrophyta</taxon>
        <taxon>Bolidophyceae</taxon>
        <taxon>Parmales</taxon>
        <taxon>Triparmaceae</taxon>
        <taxon>Triparma</taxon>
    </lineage>
</organism>